<dbReference type="PANTHER" id="PTHR37464:SF1">
    <property type="entry name" value="BLL2463 PROTEIN"/>
    <property type="match status" value="1"/>
</dbReference>
<evidence type="ECO:0000259" key="2">
    <source>
        <dbReference type="Pfam" id="PF07584"/>
    </source>
</evidence>
<dbReference type="InterPro" id="IPR024163">
    <property type="entry name" value="Aerotolerance_reg_N"/>
</dbReference>
<evidence type="ECO:0000313" key="3">
    <source>
        <dbReference type="EMBL" id="RUT72960.1"/>
    </source>
</evidence>
<dbReference type="InterPro" id="IPR011933">
    <property type="entry name" value="Double_TM_dom"/>
</dbReference>
<dbReference type="InterPro" id="IPR013783">
    <property type="entry name" value="Ig-like_fold"/>
</dbReference>
<reference evidence="3 4" key="1">
    <citation type="submission" date="2018-11" db="EMBL/GenBank/DDBJ databases">
        <title>Parancylomarina longa gen. nov., sp. nov., isolated from sediments of southern Okinawa.</title>
        <authorList>
            <person name="Fu T."/>
        </authorList>
    </citation>
    <scope>NUCLEOTIDE SEQUENCE [LARGE SCALE GENOMIC DNA]</scope>
    <source>
        <strain evidence="3 4">T3-2 S1-C</strain>
    </source>
</reference>
<name>A0A434AF15_9BACT</name>
<feature type="transmembrane region" description="Helical" evidence="1">
    <location>
        <begin position="6"/>
        <end position="26"/>
    </location>
</feature>
<keyword evidence="1" id="KW-0812">Transmembrane</keyword>
<proteinExistence type="predicted"/>
<evidence type="ECO:0000256" key="1">
    <source>
        <dbReference type="SAM" id="Phobius"/>
    </source>
</evidence>
<dbReference type="Proteomes" id="UP000282985">
    <property type="component" value="Unassembled WGS sequence"/>
</dbReference>
<feature type="transmembrane region" description="Helical" evidence="1">
    <location>
        <begin position="58"/>
        <end position="80"/>
    </location>
</feature>
<dbReference type="EMBL" id="RJJX01000034">
    <property type="protein sequence ID" value="RUT72960.1"/>
    <property type="molecule type" value="Genomic_DNA"/>
</dbReference>
<keyword evidence="1" id="KW-1133">Transmembrane helix</keyword>
<accession>A0A434AF15</accession>
<dbReference type="OrthoDB" id="9810200at2"/>
<dbReference type="Pfam" id="PF07584">
    <property type="entry name" value="BatA"/>
    <property type="match status" value="1"/>
</dbReference>
<gene>
    <name evidence="3" type="ORF">DLK05_15815</name>
</gene>
<dbReference type="InterPro" id="IPR029062">
    <property type="entry name" value="Class_I_gatase-like"/>
</dbReference>
<sequence>MSFHFLHPNFLWVLIALLIPIIIHLFNFKRFEKVYFSNLKFLKQLNTEHKRKSKIKKWLILLLRLLALAALIIAFAQPYLTNTHRAELNPFDQNPICIYIDNSFSMNAETEKGIALEVAKNLAITLINSMPYNTAFKVYTQDISHLSESFQKNQAIERIQAIQTSPRSVKLSKYLQKLQLDQAKNTKYYIFSDFQKSQSDFENIQLDSTLSVNLIPIKVESTQNLFLDSCWLDKPNLNINEQQSLNVKIENNSNQDYSKIPIQLSINNNIKSTTNFEIQPHSNQVVKLHFLPRAIGNYSAKVEIKDFPITFDNTLYFSYSIKTKTKILAINGVEPNQYISKLFHSSKHFTLQNIESSKTFSLNLDDYQLIILNELESIESVVQQQLNNYLLKGGNVLILPAIKMSASINQFLKKISALQFDEIKISKQRLSDIEFKSEIYKDVFEEITDNARFPDIYKYYTFKPSTNNLVEVIWKTAGSETLFSRVNYGKGSLYQMSMNLNNGWTNLVTHPILIPTLINIARSGNRSPLYYTLGKNSSIHINQKNQNIDDTPLHIINRSLKTDIIPEQINHFDNGFILHPRNQIKFAGNYNITKNDSVLYPCSFNYSRQESSLNFYNSEQLETKISRSENKLSIISVDKMKQSESFHEKEEVDEYWVYFLFLGLLLYLAESVVQKIESQSTTK</sequence>
<comment type="caution">
    <text evidence="3">The sequence shown here is derived from an EMBL/GenBank/DDBJ whole genome shotgun (WGS) entry which is preliminary data.</text>
</comment>
<organism evidence="3 4">
    <name type="scientific">Ancylomarina longa</name>
    <dbReference type="NCBI Taxonomy" id="2487017"/>
    <lineage>
        <taxon>Bacteria</taxon>
        <taxon>Pseudomonadati</taxon>
        <taxon>Bacteroidota</taxon>
        <taxon>Bacteroidia</taxon>
        <taxon>Marinilabiliales</taxon>
        <taxon>Marinifilaceae</taxon>
        <taxon>Ancylomarina</taxon>
    </lineage>
</organism>
<dbReference type="RefSeq" id="WP_127344934.1">
    <property type="nucleotide sequence ID" value="NZ_RJJX01000034.1"/>
</dbReference>
<feature type="domain" description="Aerotolerance regulator N-terminal" evidence="2">
    <location>
        <begin position="1"/>
        <end position="78"/>
    </location>
</feature>
<evidence type="ECO:0000313" key="4">
    <source>
        <dbReference type="Proteomes" id="UP000282985"/>
    </source>
</evidence>
<dbReference type="PANTHER" id="PTHR37464">
    <property type="entry name" value="BLL2463 PROTEIN"/>
    <property type="match status" value="1"/>
</dbReference>
<dbReference type="SUPFAM" id="SSF52317">
    <property type="entry name" value="Class I glutamine amidotransferase-like"/>
    <property type="match status" value="1"/>
</dbReference>
<keyword evidence="4" id="KW-1185">Reference proteome</keyword>
<dbReference type="NCBIfam" id="TIGR02226">
    <property type="entry name" value="two_anch"/>
    <property type="match status" value="1"/>
</dbReference>
<protein>
    <submittedName>
        <fullName evidence="3">VWA domain-containing protein</fullName>
    </submittedName>
</protein>
<keyword evidence="1" id="KW-0472">Membrane</keyword>
<dbReference type="Gene3D" id="2.60.40.10">
    <property type="entry name" value="Immunoglobulins"/>
    <property type="match status" value="1"/>
</dbReference>
<dbReference type="AlphaFoldDB" id="A0A434AF15"/>